<dbReference type="InterPro" id="IPR036249">
    <property type="entry name" value="Thioredoxin-like_sf"/>
</dbReference>
<dbReference type="GO" id="GO:0005788">
    <property type="term" value="C:endoplasmic reticulum lumen"/>
    <property type="evidence" value="ECO:0007669"/>
    <property type="project" value="TreeGrafter"/>
</dbReference>
<dbReference type="AlphaFoldDB" id="A0A8S3Q0E7"/>
<evidence type="ECO:0000259" key="1">
    <source>
        <dbReference type="PROSITE" id="PS51352"/>
    </source>
</evidence>
<gene>
    <name evidence="2" type="ORF">MEDL_3784</name>
</gene>
<dbReference type="EC" id="5.3.4.1" evidence="2"/>
<dbReference type="Proteomes" id="UP000683360">
    <property type="component" value="Unassembled WGS sequence"/>
</dbReference>
<organism evidence="2 3">
    <name type="scientific">Mytilus edulis</name>
    <name type="common">Blue mussel</name>
    <dbReference type="NCBI Taxonomy" id="6550"/>
    <lineage>
        <taxon>Eukaryota</taxon>
        <taxon>Metazoa</taxon>
        <taxon>Spiralia</taxon>
        <taxon>Lophotrochozoa</taxon>
        <taxon>Mollusca</taxon>
        <taxon>Bivalvia</taxon>
        <taxon>Autobranchia</taxon>
        <taxon>Pteriomorphia</taxon>
        <taxon>Mytilida</taxon>
        <taxon>Mytiloidea</taxon>
        <taxon>Mytilidae</taxon>
        <taxon>Mytilinae</taxon>
        <taxon>Mytilus</taxon>
    </lineage>
</organism>
<evidence type="ECO:0000313" key="2">
    <source>
        <dbReference type="EMBL" id="CAG2188360.1"/>
    </source>
</evidence>
<keyword evidence="3" id="KW-1185">Reference proteome</keyword>
<sequence>MWSCRFLQWPHHGAKNSTSHIQVITNNVQIFKVTVCRIQSLQPGSVLAALCAGATAFYSSGDGVVDLTPSNFDREVVNSDALWIVEFYAPWCGHCQSLTPEWKKAAKALQGVVKGFPTIKIFGLNKNKPEDYQGGRTADAIVNSLIVRPIPHNQLKQVIHVKNFTING</sequence>
<dbReference type="GO" id="GO:0015035">
    <property type="term" value="F:protein-disulfide reductase activity"/>
    <property type="evidence" value="ECO:0007669"/>
    <property type="project" value="TreeGrafter"/>
</dbReference>
<dbReference type="Pfam" id="PF00085">
    <property type="entry name" value="Thioredoxin"/>
    <property type="match status" value="1"/>
</dbReference>
<dbReference type="PANTHER" id="PTHR45815:SF3">
    <property type="entry name" value="PROTEIN DISULFIDE-ISOMERASE A6"/>
    <property type="match status" value="1"/>
</dbReference>
<name>A0A8S3Q0E7_MYTED</name>
<proteinExistence type="predicted"/>
<dbReference type="GO" id="GO:0034976">
    <property type="term" value="P:response to endoplasmic reticulum stress"/>
    <property type="evidence" value="ECO:0007669"/>
    <property type="project" value="TreeGrafter"/>
</dbReference>
<dbReference type="EMBL" id="CAJPWZ010000219">
    <property type="protein sequence ID" value="CAG2188360.1"/>
    <property type="molecule type" value="Genomic_DNA"/>
</dbReference>
<comment type="caution">
    <text evidence="2">The sequence shown here is derived from an EMBL/GenBank/DDBJ whole genome shotgun (WGS) entry which is preliminary data.</text>
</comment>
<dbReference type="GO" id="GO:0003756">
    <property type="term" value="F:protein disulfide isomerase activity"/>
    <property type="evidence" value="ECO:0007669"/>
    <property type="project" value="UniProtKB-EC"/>
</dbReference>
<dbReference type="PANTHER" id="PTHR45815">
    <property type="entry name" value="PROTEIN DISULFIDE-ISOMERASE A6"/>
    <property type="match status" value="1"/>
</dbReference>
<keyword evidence="2" id="KW-0413">Isomerase</keyword>
<dbReference type="InterPro" id="IPR017937">
    <property type="entry name" value="Thioredoxin_CS"/>
</dbReference>
<dbReference type="Gene3D" id="3.40.30.10">
    <property type="entry name" value="Glutaredoxin"/>
    <property type="match status" value="2"/>
</dbReference>
<dbReference type="OrthoDB" id="10264505at2759"/>
<evidence type="ECO:0000313" key="3">
    <source>
        <dbReference type="Proteomes" id="UP000683360"/>
    </source>
</evidence>
<dbReference type="SUPFAM" id="SSF52833">
    <property type="entry name" value="Thioredoxin-like"/>
    <property type="match status" value="1"/>
</dbReference>
<dbReference type="PROSITE" id="PS51352">
    <property type="entry name" value="THIOREDOXIN_2"/>
    <property type="match status" value="1"/>
</dbReference>
<dbReference type="PROSITE" id="PS00194">
    <property type="entry name" value="THIOREDOXIN_1"/>
    <property type="match status" value="1"/>
</dbReference>
<accession>A0A8S3Q0E7</accession>
<protein>
    <submittedName>
        <fullName evidence="2">PDIA6</fullName>
        <ecNumber evidence="2">5.3.4.1</ecNumber>
    </submittedName>
</protein>
<dbReference type="InterPro" id="IPR013766">
    <property type="entry name" value="Thioredoxin_domain"/>
</dbReference>
<feature type="domain" description="Thioredoxin" evidence="1">
    <location>
        <begin position="41"/>
        <end position="168"/>
    </location>
</feature>
<reference evidence="2" key="1">
    <citation type="submission" date="2021-03" db="EMBL/GenBank/DDBJ databases">
        <authorList>
            <person name="Bekaert M."/>
        </authorList>
    </citation>
    <scope>NUCLEOTIDE SEQUENCE</scope>
</reference>